<proteinExistence type="predicted"/>
<dbReference type="EMBL" id="CP003732">
    <property type="protein sequence ID" value="AFV11021.1"/>
    <property type="molecule type" value="Genomic_DNA"/>
</dbReference>
<gene>
    <name evidence="3" type="ordered locus">Tph_c07910</name>
</gene>
<dbReference type="GO" id="GO:0003676">
    <property type="term" value="F:nucleic acid binding"/>
    <property type="evidence" value="ECO:0007669"/>
    <property type="project" value="InterPro"/>
</dbReference>
<evidence type="ECO:0000259" key="2">
    <source>
        <dbReference type="PROSITE" id="PS50994"/>
    </source>
</evidence>
<reference evidence="3 4" key="1">
    <citation type="journal article" date="2012" name="BMC Genomics">
        <title>Genome-guided analysis of physiological and morphological traits of the fermentative acetate oxidizer Thermacetogenium phaeum.</title>
        <authorList>
            <person name="Oehler D."/>
            <person name="Poehlein A."/>
            <person name="Leimbach A."/>
            <person name="Muller N."/>
            <person name="Daniel R."/>
            <person name="Gottschalk G."/>
            <person name="Schink B."/>
        </authorList>
    </citation>
    <scope>NUCLEOTIDE SEQUENCE [LARGE SCALE GENOMIC DNA]</scope>
    <source>
        <strain evidence="4">ATCC BAA-254 / DSM 26808 / PB</strain>
    </source>
</reference>
<dbReference type="Proteomes" id="UP000000467">
    <property type="component" value="Chromosome"/>
</dbReference>
<protein>
    <recommendedName>
        <fullName evidence="2">Integrase catalytic domain-containing protein</fullName>
    </recommendedName>
</protein>
<accession>K4LDE9</accession>
<evidence type="ECO:0000313" key="3">
    <source>
        <dbReference type="EMBL" id="AFV11021.1"/>
    </source>
</evidence>
<dbReference type="AlphaFoldDB" id="K4LDE9"/>
<dbReference type="OrthoDB" id="1707763at2"/>
<feature type="domain" description="Integrase catalytic" evidence="2">
    <location>
        <begin position="109"/>
        <end position="287"/>
    </location>
</feature>
<dbReference type="STRING" id="1089553.Tph_c07910"/>
<dbReference type="InterPro" id="IPR050900">
    <property type="entry name" value="Transposase_IS3/IS150/IS904"/>
</dbReference>
<dbReference type="PROSITE" id="PS50994">
    <property type="entry name" value="INTEGRASE"/>
    <property type="match status" value="1"/>
</dbReference>
<dbReference type="Pfam" id="PF13683">
    <property type="entry name" value="rve_3"/>
    <property type="match status" value="1"/>
</dbReference>
<dbReference type="GO" id="GO:0015074">
    <property type="term" value="P:DNA integration"/>
    <property type="evidence" value="ECO:0007669"/>
    <property type="project" value="InterPro"/>
</dbReference>
<dbReference type="HOGENOM" id="CLU_027402_31_2_9"/>
<dbReference type="PANTHER" id="PTHR46889">
    <property type="entry name" value="TRANSPOSASE INSF FOR INSERTION SEQUENCE IS3B-RELATED"/>
    <property type="match status" value="1"/>
</dbReference>
<dbReference type="SUPFAM" id="SSF53098">
    <property type="entry name" value="Ribonuclease H-like"/>
    <property type="match status" value="1"/>
</dbReference>
<dbReference type="Pfam" id="PF13276">
    <property type="entry name" value="HTH_21"/>
    <property type="match status" value="1"/>
</dbReference>
<name>K4LDE9_THEPS</name>
<dbReference type="RefSeq" id="WP_015049905.1">
    <property type="nucleotide sequence ID" value="NC_018870.1"/>
</dbReference>
<evidence type="ECO:0000256" key="1">
    <source>
        <dbReference type="ARBA" id="ARBA00002286"/>
    </source>
</evidence>
<keyword evidence="4" id="KW-1185">Reference proteome</keyword>
<dbReference type="Gene3D" id="3.30.420.10">
    <property type="entry name" value="Ribonuclease H-like superfamily/Ribonuclease H"/>
    <property type="match status" value="1"/>
</dbReference>
<dbReference type="InterPro" id="IPR025948">
    <property type="entry name" value="HTH-like_dom"/>
</dbReference>
<dbReference type="InterPro" id="IPR012337">
    <property type="entry name" value="RNaseH-like_sf"/>
</dbReference>
<organism evidence="3 4">
    <name type="scientific">Thermacetogenium phaeum (strain ATCC BAA-254 / DSM 26808 / PB)</name>
    <dbReference type="NCBI Taxonomy" id="1089553"/>
    <lineage>
        <taxon>Bacteria</taxon>
        <taxon>Bacillati</taxon>
        <taxon>Bacillota</taxon>
        <taxon>Clostridia</taxon>
        <taxon>Thermoanaerobacterales</taxon>
        <taxon>Thermoanaerobacteraceae</taxon>
        <taxon>Thermacetogenium</taxon>
    </lineage>
</organism>
<dbReference type="InterPro" id="IPR048020">
    <property type="entry name" value="Transpos_IS3"/>
</dbReference>
<dbReference type="PANTHER" id="PTHR46889:SF5">
    <property type="entry name" value="INTEGRASE PROTEIN"/>
    <property type="match status" value="1"/>
</dbReference>
<comment type="function">
    <text evidence="1">Involved in the transposition of the insertion sequence.</text>
</comment>
<dbReference type="eggNOG" id="COG2801">
    <property type="taxonomic scope" value="Bacteria"/>
</dbReference>
<dbReference type="NCBIfam" id="NF033516">
    <property type="entry name" value="transpos_IS3"/>
    <property type="match status" value="1"/>
</dbReference>
<dbReference type="InterPro" id="IPR036397">
    <property type="entry name" value="RNaseH_sf"/>
</dbReference>
<evidence type="ECO:0000313" key="4">
    <source>
        <dbReference type="Proteomes" id="UP000000467"/>
    </source>
</evidence>
<sequence length="299" mass="35010">MGYKVSLVLRIIGISRSTYYANLKRQPKPRIFAGGRPKSHYTFTSDNKVVSNEQVKEWLCELITAEGFAYGYLKLTHCLRRKFHLIINKKKVYRLCKELDILRPQRKIKRKHPRRLARNRVITASNQLWEADLKYGYIAGEDRFFFIMPIIDVFDRCIVAYHIGLSCEAKDAVITFKNALFKRQLYTAEQKPIFRSDNGPQFISNLFEGTCLELGIEHERIPFKTPNLNAHIESFNAILEEECLSRHEFASYAEAYATVVDFIRFYNETRIHSATKYLPPLECYQLLKNNQVELKPVKV</sequence>
<dbReference type="InterPro" id="IPR001584">
    <property type="entry name" value="Integrase_cat-core"/>
</dbReference>
<dbReference type="KEGG" id="tpz:Tph_c07910"/>